<reference evidence="2" key="1">
    <citation type="journal article" date="2019" name="bioRxiv">
        <title>The Genome of the Zebra Mussel, Dreissena polymorpha: A Resource for Invasive Species Research.</title>
        <authorList>
            <person name="McCartney M.A."/>
            <person name="Auch B."/>
            <person name="Kono T."/>
            <person name="Mallez S."/>
            <person name="Zhang Y."/>
            <person name="Obille A."/>
            <person name="Becker A."/>
            <person name="Abrahante J.E."/>
            <person name="Garbe J."/>
            <person name="Badalamenti J.P."/>
            <person name="Herman A."/>
            <person name="Mangelson H."/>
            <person name="Liachko I."/>
            <person name="Sullivan S."/>
            <person name="Sone E.D."/>
            <person name="Koren S."/>
            <person name="Silverstein K.A.T."/>
            <person name="Beckman K.B."/>
            <person name="Gohl D.M."/>
        </authorList>
    </citation>
    <scope>NUCLEOTIDE SEQUENCE</scope>
    <source>
        <strain evidence="2">Duluth1</strain>
        <tissue evidence="2">Whole animal</tissue>
    </source>
</reference>
<name>A0A9D3YX49_DREPO</name>
<dbReference type="AlphaFoldDB" id="A0A9D3YX49"/>
<gene>
    <name evidence="2" type="ORF">DPMN_065793</name>
</gene>
<feature type="compositionally biased region" description="Basic and acidic residues" evidence="1">
    <location>
        <begin position="42"/>
        <end position="72"/>
    </location>
</feature>
<dbReference type="EMBL" id="JAIWYP010000014">
    <property type="protein sequence ID" value="KAH3706407.1"/>
    <property type="molecule type" value="Genomic_DNA"/>
</dbReference>
<reference evidence="2" key="2">
    <citation type="submission" date="2020-11" db="EMBL/GenBank/DDBJ databases">
        <authorList>
            <person name="McCartney M.A."/>
            <person name="Auch B."/>
            <person name="Kono T."/>
            <person name="Mallez S."/>
            <person name="Becker A."/>
            <person name="Gohl D.M."/>
            <person name="Silverstein K.A.T."/>
            <person name="Koren S."/>
            <person name="Bechman K.B."/>
            <person name="Herman A."/>
            <person name="Abrahante J.E."/>
            <person name="Garbe J."/>
        </authorList>
    </citation>
    <scope>NUCLEOTIDE SEQUENCE</scope>
    <source>
        <strain evidence="2">Duluth1</strain>
        <tissue evidence="2">Whole animal</tissue>
    </source>
</reference>
<feature type="region of interest" description="Disordered" evidence="1">
    <location>
        <begin position="162"/>
        <end position="190"/>
    </location>
</feature>
<protein>
    <submittedName>
        <fullName evidence="2">Uncharacterized protein</fullName>
    </submittedName>
</protein>
<evidence type="ECO:0000256" key="1">
    <source>
        <dbReference type="SAM" id="MobiDB-lite"/>
    </source>
</evidence>
<feature type="compositionally biased region" description="Basic and acidic residues" evidence="1">
    <location>
        <begin position="18"/>
        <end position="28"/>
    </location>
</feature>
<comment type="caution">
    <text evidence="2">The sequence shown here is derived from an EMBL/GenBank/DDBJ whole genome shotgun (WGS) entry which is preliminary data.</text>
</comment>
<evidence type="ECO:0000313" key="3">
    <source>
        <dbReference type="Proteomes" id="UP000828390"/>
    </source>
</evidence>
<dbReference type="Proteomes" id="UP000828390">
    <property type="component" value="Unassembled WGS sequence"/>
</dbReference>
<organism evidence="2 3">
    <name type="scientific">Dreissena polymorpha</name>
    <name type="common">Zebra mussel</name>
    <name type="synonym">Mytilus polymorpha</name>
    <dbReference type="NCBI Taxonomy" id="45954"/>
    <lineage>
        <taxon>Eukaryota</taxon>
        <taxon>Metazoa</taxon>
        <taxon>Spiralia</taxon>
        <taxon>Lophotrochozoa</taxon>
        <taxon>Mollusca</taxon>
        <taxon>Bivalvia</taxon>
        <taxon>Autobranchia</taxon>
        <taxon>Heteroconchia</taxon>
        <taxon>Euheterodonta</taxon>
        <taxon>Imparidentia</taxon>
        <taxon>Neoheterodontei</taxon>
        <taxon>Myida</taxon>
        <taxon>Dreissenoidea</taxon>
        <taxon>Dreissenidae</taxon>
        <taxon>Dreissena</taxon>
    </lineage>
</organism>
<proteinExistence type="predicted"/>
<evidence type="ECO:0000313" key="2">
    <source>
        <dbReference type="EMBL" id="KAH3706407.1"/>
    </source>
</evidence>
<feature type="region of interest" description="Disordered" evidence="1">
    <location>
        <begin position="18"/>
        <end position="107"/>
    </location>
</feature>
<sequence length="530" mass="62152">MGKSRAEIQKAYREILKEKNKEDYLKRERERKRRNYVSSHQLSERDREERNRRNRANLREFYARKRAERAHQDSSQTSGYESREIEEDTGLETSDERQTRNGGNKTDRGRLLVRLDFNEINRGRQKAALKRWKRDRSAAVSRVRILEQERDKLKTKLKSTQRALQRVRKSTESTKHVPSVELTPSKQTERDMEAANLTAEQKEKLRRPILLSNVLVSEIRASKKNTPRDKRAAIYNIVAGRIAKKYRTINYLSMKTGLQRNQLGRVNSKVHQIGIKKRLSKLEKNREQVINFMKREDNSRTQPGKSDAKKTATGCKQQVHILTDYLKNLYLKFKAEHPSNDISFATFCRSRPSYIYKTAMLSRVSCLCFKHQNASLLVKALRKHIEIVANPEKVVETKISEDMLREKLPVEVSVSQWTRVETEDKGRKRTVTRIVENIVPRDKFIHDTTTQLGDFKEHVQRVLIQYEQIKLLKQTLPEHHFIVQLVLQKTTPVVLTKKCRVPISISQPLHCTLWLHIGRMLMVNCCIKVL</sequence>
<feature type="compositionally biased region" description="Basic and acidic residues" evidence="1">
    <location>
        <begin position="94"/>
        <end position="107"/>
    </location>
</feature>
<accession>A0A9D3YX49</accession>
<keyword evidence="3" id="KW-1185">Reference proteome</keyword>